<keyword evidence="3" id="KW-1185">Reference proteome</keyword>
<dbReference type="EMBL" id="CP134878">
    <property type="protein sequence ID" value="WNM19048.1"/>
    <property type="molecule type" value="Genomic_DNA"/>
</dbReference>
<organism evidence="2 3">
    <name type="scientific">Flavobacterium capsici</name>
    <dbReference type="NCBI Taxonomy" id="3075618"/>
    <lineage>
        <taxon>Bacteria</taxon>
        <taxon>Pseudomonadati</taxon>
        <taxon>Bacteroidota</taxon>
        <taxon>Flavobacteriia</taxon>
        <taxon>Flavobacteriales</taxon>
        <taxon>Flavobacteriaceae</taxon>
        <taxon>Flavobacterium</taxon>
    </lineage>
</organism>
<dbReference type="NCBIfam" id="NF033708">
    <property type="entry name" value="T9SS_Cterm_ChiA"/>
    <property type="match status" value="1"/>
</dbReference>
<accession>A0AA96J6N0</accession>
<dbReference type="InterPro" id="IPR013783">
    <property type="entry name" value="Ig-like_fold"/>
</dbReference>
<name>A0AA96J6N0_9FLAO</name>
<accession>A0AA96J394</accession>
<proteinExistence type="predicted"/>
<dbReference type="EMBL" id="CP134890">
    <property type="protein sequence ID" value="WNM23098.1"/>
    <property type="molecule type" value="Genomic_DNA"/>
</dbReference>
<dbReference type="Proteomes" id="UP001304515">
    <property type="component" value="Chromosome"/>
</dbReference>
<protein>
    <submittedName>
        <fullName evidence="2">T9SS sorting signal type C domain-containing protein</fullName>
    </submittedName>
</protein>
<evidence type="ECO:0000313" key="1">
    <source>
        <dbReference type="EMBL" id="WNM19048.1"/>
    </source>
</evidence>
<gene>
    <name evidence="2" type="ORF">RN605_06970</name>
    <name evidence="1" type="ORF">RN608_13670</name>
</gene>
<evidence type="ECO:0000313" key="2">
    <source>
        <dbReference type="EMBL" id="WNM23098.1"/>
    </source>
</evidence>
<reference evidence="2 3" key="1">
    <citation type="submission" date="2023-09" db="EMBL/GenBank/DDBJ databases">
        <title>Flavobacterium sp. a novel bacteria isolate from Pepper rhizosphere.</title>
        <authorList>
            <person name="Peng Y."/>
            <person name="Lee J."/>
        </authorList>
    </citation>
    <scope>NUCLEOTIDE SEQUENCE [LARGE SCALE GENOMIC DNA]</scope>
    <source>
        <strain evidence="1">PMR2A8</strain>
        <strain evidence="2 3">PMTSA4</strain>
    </source>
</reference>
<evidence type="ECO:0000313" key="3">
    <source>
        <dbReference type="Proteomes" id="UP001304515"/>
    </source>
</evidence>
<dbReference type="Gene3D" id="2.60.40.10">
    <property type="entry name" value="Immunoglobulins"/>
    <property type="match status" value="2"/>
</dbReference>
<sequence length="1339" mass="137729">MKRLLLSLFIKKNFFLILLFSLFFGLNFVNAQKTASTGNWNTPATWSPSGVPVAGDNIIIPNGITVTLNTSFNSSNLITIVGTGKIKFTRGNTLTIDGTIDFQGTSANQIEWAGNENTGNQSTVNVNGTLKTANSSGITSVANSSIQTNGNNQNINLNTTANYEFNGVSQTMTGLPTSVNNLILSGSGTKTFPSTLTVSNNLSISNGVIANLGTFTHSAGTLTLNGAGTPSGSHGSTSSTATYKNNTFFAATSGLINVTTCSANNIAGAASSTPTLCINTALTPITHTTTWATGIGSALNLPTGVTASWSNNTITISGTPTSSGPFSYSIPLTGGCGSAVNATGSINVTPDNTVGTASSTPTLCINTALTPITRTTTGATGIGTPTGLPSGVTASWASNTITISGTPTASGTFNYSIPLTGGCGNTSATGTIIVTPNNTAGTPSSTPTLCINTALTPITRTTTGATGIGTPTNLPSGVTASWASNTITISGTPTNSGTFNYSIPLTGGCGSVNATGTITVTPNKTVSAPSSTPTLCINTALTAITHTTTGATGYGLPSGLPLGVTVSFASNTLTISGTPTASGTFNYSIPITGGCGSGINATGIITVSPNNTVGAPSSTPTLCINTSLTAITHSTTGATGIGSPTGLPSGVTASWASNTITISGTPTASGTFNYTIPLTGGCGSVNATGTITVSSNNTVSAPSSTPTVTINTALTPITHTTTGATGIGSATGLPSGVTASWASNTITISGTPTASGTFNYNIPLTGGCGSVNATGTITVMASGGSVTWIGAVDTDWLNAANWSGGVPNSASNVIIGTASFYPQISSDVTINTLTIDASSSLLVNSLYNLTVTDAIVNNGTLTIENNANLIQVNNVANTGSGSTVVKRESNPLIRLDYTAWSSPVSGQGLLDFSPLTAISPSVRFYTYNTSTNLYSSISSGAISTEQFSIGKGYLIRVPFNHPTAPAIWNGAFTGNPHNGDYNVAVSDAGTPANPPTFPVDRYGYNLIGNPYPSPISISQFASDNSANIETTFYFWRKTNNASSPSYCTWNSASNTFGDNGELYTETPNNVIQTGQGFIIQAKTGVTSVQFNNGQRVANNANQFFRNSNDSALSTPSTIESNRIWLNLTGDSGTYSQTVVGYFTNATDGVDDFDSKYFNDGPVALTTVINNQDYVIQGRSLPFSVADVVPLKYKVTNSGNYTISIDHVDGMFDNNQIVYLRDNTNNIIHNLSSGNYVFASEAGTFVNRFDLVYQTQLSTDTNTFTENQILILNDNSNLIIQSNGDFINDISVFDLRGRLITSKNRINNSISTIPLNVKNQVVLVKVTSINGVIVNKKVMR</sequence>
<dbReference type="KEGG" id="fcj:RN605_06970"/>
<dbReference type="RefSeq" id="WP_313323567.1">
    <property type="nucleotide sequence ID" value="NZ_CP134878.1"/>
</dbReference>